<name>A0AAE3WGU5_9RHOB</name>
<evidence type="ECO:0008006" key="4">
    <source>
        <dbReference type="Google" id="ProtNLM"/>
    </source>
</evidence>
<evidence type="ECO:0000313" key="2">
    <source>
        <dbReference type="EMBL" id="MDQ2092273.1"/>
    </source>
</evidence>
<dbReference type="SUPFAM" id="SSF52540">
    <property type="entry name" value="P-loop containing nucleoside triphosphate hydrolases"/>
    <property type="match status" value="1"/>
</dbReference>
<proteinExistence type="predicted"/>
<dbReference type="RefSeq" id="WP_306737582.1">
    <property type="nucleotide sequence ID" value="NZ_JANHAX010000008.1"/>
</dbReference>
<dbReference type="EMBL" id="JANHAX010000008">
    <property type="protein sequence ID" value="MDQ2092273.1"/>
    <property type="molecule type" value="Genomic_DNA"/>
</dbReference>
<dbReference type="AlphaFoldDB" id="A0AAE3WGU5"/>
<organism evidence="2 3">
    <name type="scientific">Marimonas arenosa</name>
    <dbReference type="NCBI Taxonomy" id="1795305"/>
    <lineage>
        <taxon>Bacteria</taxon>
        <taxon>Pseudomonadati</taxon>
        <taxon>Pseudomonadota</taxon>
        <taxon>Alphaproteobacteria</taxon>
        <taxon>Rhodobacterales</taxon>
        <taxon>Paracoccaceae</taxon>
        <taxon>Marimonas</taxon>
    </lineage>
</organism>
<reference evidence="2" key="1">
    <citation type="submission" date="2022-07" db="EMBL/GenBank/DDBJ databases">
        <authorList>
            <person name="Otstavnykh N."/>
            <person name="Isaeva M."/>
            <person name="Bystritskaya E."/>
        </authorList>
    </citation>
    <scope>NUCLEOTIDE SEQUENCE</scope>
    <source>
        <strain evidence="2">KCTC 52189</strain>
    </source>
</reference>
<protein>
    <recommendedName>
        <fullName evidence="4">Sulfotransferase family protein</fullName>
    </recommendedName>
</protein>
<gene>
    <name evidence="2" type="ORF">NO357_20400</name>
</gene>
<keyword evidence="3" id="KW-1185">Reference proteome</keyword>
<dbReference type="Proteomes" id="UP001226762">
    <property type="component" value="Unassembled WGS sequence"/>
</dbReference>
<sequence length="342" mass="38580">MRKQMFIHVGAGKTGTSALQAFLFANEARLAEKGVHSPQEGRVLTGDSFAHHGLSNHGPHQQPDPEDVLDLWRQVAAYEGPRVALSSEYFHNRVPGVAGRAFFSAVAQILCDWDIRIVFYLRRQSQWLQSVYAQWVKGHLLSETFSDFAHRYTRNPADQIFDFAEIFGADNVIVRPFERGQFQGGNIQRDFCAAIGIDWDDAFTIPEGNPNPRLAGDALELKRQMNRYAESTRELRALQRDLQAYSDLVSQDSRSVFVSHAMLDADEQRRIEAENEPKYARIARDFLGRADGVLFREPLPDDSKSATSAQASVSTDQVQAYLLMQMHRRIAALLKKGATPDK</sequence>
<evidence type="ECO:0000256" key="1">
    <source>
        <dbReference type="SAM" id="Coils"/>
    </source>
</evidence>
<comment type="caution">
    <text evidence="2">The sequence shown here is derived from an EMBL/GenBank/DDBJ whole genome shotgun (WGS) entry which is preliminary data.</text>
</comment>
<accession>A0AAE3WGU5</accession>
<dbReference type="InterPro" id="IPR027417">
    <property type="entry name" value="P-loop_NTPase"/>
</dbReference>
<dbReference type="Gene3D" id="3.40.50.300">
    <property type="entry name" value="P-loop containing nucleotide triphosphate hydrolases"/>
    <property type="match status" value="1"/>
</dbReference>
<evidence type="ECO:0000313" key="3">
    <source>
        <dbReference type="Proteomes" id="UP001226762"/>
    </source>
</evidence>
<keyword evidence="1" id="KW-0175">Coiled coil</keyword>
<reference evidence="2" key="2">
    <citation type="submission" date="2023-02" db="EMBL/GenBank/DDBJ databases">
        <title>'Rhodoalgimonas zhirmunskyi' gen. nov., isolated from a red alga.</title>
        <authorList>
            <person name="Nedashkovskaya O.I."/>
            <person name="Otstavnykh N.Y."/>
            <person name="Bystritskaya E.P."/>
            <person name="Balabanova L.A."/>
            <person name="Isaeva M.P."/>
        </authorList>
    </citation>
    <scope>NUCLEOTIDE SEQUENCE</scope>
    <source>
        <strain evidence="2">KCTC 52189</strain>
    </source>
</reference>
<feature type="coiled-coil region" evidence="1">
    <location>
        <begin position="221"/>
        <end position="248"/>
    </location>
</feature>